<dbReference type="RefSeq" id="WP_184787130.1">
    <property type="nucleotide sequence ID" value="NZ_BONT01000045.1"/>
</dbReference>
<dbReference type="Pfam" id="PF13411">
    <property type="entry name" value="MerR_1"/>
    <property type="match status" value="1"/>
</dbReference>
<dbReference type="GO" id="GO:0003700">
    <property type="term" value="F:DNA-binding transcription factor activity"/>
    <property type="evidence" value="ECO:0007669"/>
    <property type="project" value="InterPro"/>
</dbReference>
<keyword evidence="1 3" id="KW-0238">DNA-binding</keyword>
<dbReference type="Proteomes" id="UP000548476">
    <property type="component" value="Unassembled WGS sequence"/>
</dbReference>
<dbReference type="SMART" id="SM00422">
    <property type="entry name" value="HTH_MERR"/>
    <property type="match status" value="1"/>
</dbReference>
<dbReference type="PROSITE" id="PS50937">
    <property type="entry name" value="HTH_MERR_2"/>
    <property type="match status" value="1"/>
</dbReference>
<proteinExistence type="predicted"/>
<accession>A0A841FGY1</accession>
<dbReference type="Gene3D" id="1.10.1660.10">
    <property type="match status" value="1"/>
</dbReference>
<dbReference type="GO" id="GO:0003677">
    <property type="term" value="F:DNA binding"/>
    <property type="evidence" value="ECO:0007669"/>
    <property type="project" value="UniProtKB-KW"/>
</dbReference>
<feature type="domain" description="HTH merR-type" evidence="2">
    <location>
        <begin position="14"/>
        <end position="75"/>
    </location>
</feature>
<comment type="caution">
    <text evidence="3">The sequence shown here is derived from an EMBL/GenBank/DDBJ whole genome shotgun (WGS) entry which is preliminary data.</text>
</comment>
<keyword evidence="4" id="KW-1185">Reference proteome</keyword>
<gene>
    <name evidence="3" type="ORF">HNR73_002103</name>
</gene>
<dbReference type="InterPro" id="IPR047057">
    <property type="entry name" value="MerR_fam"/>
</dbReference>
<dbReference type="AlphaFoldDB" id="A0A841FGY1"/>
<evidence type="ECO:0000256" key="1">
    <source>
        <dbReference type="ARBA" id="ARBA00023125"/>
    </source>
</evidence>
<dbReference type="SUPFAM" id="SSF46955">
    <property type="entry name" value="Putative DNA-binding domain"/>
    <property type="match status" value="1"/>
</dbReference>
<dbReference type="InterPro" id="IPR000551">
    <property type="entry name" value="MerR-type_HTH_dom"/>
</dbReference>
<dbReference type="PANTHER" id="PTHR30204:SF97">
    <property type="entry name" value="MERR FAMILY REGULATORY PROTEIN"/>
    <property type="match status" value="1"/>
</dbReference>
<dbReference type="PANTHER" id="PTHR30204">
    <property type="entry name" value="REDOX-CYCLING DRUG-SENSING TRANSCRIPTIONAL ACTIVATOR SOXR"/>
    <property type="match status" value="1"/>
</dbReference>
<evidence type="ECO:0000259" key="2">
    <source>
        <dbReference type="PROSITE" id="PS50937"/>
    </source>
</evidence>
<evidence type="ECO:0000313" key="4">
    <source>
        <dbReference type="Proteomes" id="UP000548476"/>
    </source>
</evidence>
<protein>
    <submittedName>
        <fullName evidence="3">DNA-binding transcriptional MerR regulator</fullName>
    </submittedName>
</protein>
<organism evidence="3 4">
    <name type="scientific">Phytomonospora endophytica</name>
    <dbReference type="NCBI Taxonomy" id="714109"/>
    <lineage>
        <taxon>Bacteria</taxon>
        <taxon>Bacillati</taxon>
        <taxon>Actinomycetota</taxon>
        <taxon>Actinomycetes</taxon>
        <taxon>Micromonosporales</taxon>
        <taxon>Micromonosporaceae</taxon>
        <taxon>Phytomonospora</taxon>
    </lineage>
</organism>
<dbReference type="InterPro" id="IPR011256">
    <property type="entry name" value="Reg_factor_effector_dom_sf"/>
</dbReference>
<dbReference type="Gene3D" id="3.20.80.10">
    <property type="entry name" value="Regulatory factor, effector binding domain"/>
    <property type="match status" value="1"/>
</dbReference>
<dbReference type="EMBL" id="JACHGT010000004">
    <property type="protein sequence ID" value="MBB6034253.1"/>
    <property type="molecule type" value="Genomic_DNA"/>
</dbReference>
<dbReference type="InterPro" id="IPR009061">
    <property type="entry name" value="DNA-bd_dom_put_sf"/>
</dbReference>
<name>A0A841FGY1_9ACTN</name>
<evidence type="ECO:0000313" key="3">
    <source>
        <dbReference type="EMBL" id="MBB6034253.1"/>
    </source>
</evidence>
<sequence length="267" mass="29553">MHEPHLLAGRFGAATRLSPKALRLYAEQGLLVPARVDPSTGYRYYHPAQVHRARLISRLRRLDLPLARIAVLLDLTPEARESELRAWLRARQEEIGRHAVIIDAITRGGAESPELAAAVRVRAAAETKLLSRQRLLHTDSLDAFVAEADARIRAHLRAAGLPGEGPTRVYFHDLVTPDSEGLVEVAVAYEGSVEPTADLRIRVSPAQSEAFLPAPPDHEDFPLVLRLYDAVESWIDERPGVECADTCFEVWPGTGARFDVVYPVTEP</sequence>
<reference evidence="3 4" key="1">
    <citation type="submission" date="2020-08" db="EMBL/GenBank/DDBJ databases">
        <title>Genomic Encyclopedia of Type Strains, Phase IV (KMG-IV): sequencing the most valuable type-strain genomes for metagenomic binning, comparative biology and taxonomic classification.</title>
        <authorList>
            <person name="Goeker M."/>
        </authorList>
    </citation>
    <scope>NUCLEOTIDE SEQUENCE [LARGE SCALE GENOMIC DNA]</scope>
    <source>
        <strain evidence="3 4">YIM 65646</strain>
    </source>
</reference>